<keyword evidence="2" id="KW-1185">Reference proteome</keyword>
<proteinExistence type="predicted"/>
<comment type="caution">
    <text evidence="1">The sequence shown here is derived from an EMBL/GenBank/DDBJ whole genome shotgun (WGS) entry which is preliminary data.</text>
</comment>
<evidence type="ECO:0000313" key="1">
    <source>
        <dbReference type="EMBL" id="KAK1865564.1"/>
    </source>
</evidence>
<name>A0ACC3C5H0_PYRYE</name>
<dbReference type="EMBL" id="CM020619">
    <property type="protein sequence ID" value="KAK1865564.1"/>
    <property type="molecule type" value="Genomic_DNA"/>
</dbReference>
<reference evidence="1" key="1">
    <citation type="submission" date="2019-11" db="EMBL/GenBank/DDBJ databases">
        <title>Nori genome reveals adaptations in red seaweeds to the harsh intertidal environment.</title>
        <authorList>
            <person name="Wang D."/>
            <person name="Mao Y."/>
        </authorList>
    </citation>
    <scope>NUCLEOTIDE SEQUENCE</scope>
    <source>
        <tissue evidence="1">Gametophyte</tissue>
    </source>
</reference>
<gene>
    <name evidence="1" type="ORF">I4F81_008092</name>
</gene>
<organism evidence="1 2">
    <name type="scientific">Pyropia yezoensis</name>
    <name type="common">Susabi-nori</name>
    <name type="synonym">Porphyra yezoensis</name>
    <dbReference type="NCBI Taxonomy" id="2788"/>
    <lineage>
        <taxon>Eukaryota</taxon>
        <taxon>Rhodophyta</taxon>
        <taxon>Bangiophyceae</taxon>
        <taxon>Bangiales</taxon>
        <taxon>Bangiaceae</taxon>
        <taxon>Pyropia</taxon>
    </lineage>
</organism>
<protein>
    <submittedName>
        <fullName evidence="1">Uncharacterized protein</fullName>
    </submittedName>
</protein>
<evidence type="ECO:0000313" key="2">
    <source>
        <dbReference type="Proteomes" id="UP000798662"/>
    </source>
</evidence>
<dbReference type="Proteomes" id="UP000798662">
    <property type="component" value="Chromosome 2"/>
</dbReference>
<sequence length="493" mass="53570">MSGRSDASTPSVTAHKRSMRHEEGADTIPETRGWLRKEGETLHNLYKRYMVLKGCTLSNHRNEDGPATWTVDMTQASVRTGPRKNEIVLSLPQKRISLFASDEADQARWIGAMKVAIAGGRSVDTHYKLGRMLGEGAFAQVRLAADRETGEHVAVKVIKKSEFAPQEMEYIRREVQVCRQVFHPNVIETRDIFDTSAELFIVLELLSGGELFDQIAEAGSFTEKQAAQVMREITKGVAYLHKNSICHGDLKPENILTKSKKWPLEVKLCDFGLANFVQDDAAGEEELEMAIQKTSADKGAAAGYVGTPGYVAPEIVKREPYGPAVDMWACGVVLYIMLSGKMPFFGRNDAECLKRTAEGKYSFPSREWSRISPEAVSLVKALLQVDPSKRLTANAALAHTWLADPDAVADTPIEDLSGIHSRKRKLRKAFNAAVTIGRLHNLMNLSGGVDGTAGASADGVTVGEATTVAAAVDAKKDGVAGIAAALADTSVSK</sequence>
<accession>A0ACC3C5H0</accession>